<protein>
    <submittedName>
        <fullName evidence="1">OmpA family protein</fullName>
    </submittedName>
</protein>
<reference evidence="1" key="1">
    <citation type="submission" date="2025-05" db="EMBL/GenBank/DDBJ databases">
        <title>FDA Reference Genome datasets for Cronobacter.</title>
        <authorList>
            <person name="Gopinath G.R."/>
        </authorList>
    </citation>
    <scope>NUCLEOTIDE SEQUENCE</scope>
    <source>
        <strain evidence="1">MOD1-Sh41s</strain>
    </source>
</reference>
<evidence type="ECO:0000313" key="2">
    <source>
        <dbReference type="Proteomes" id="UP000244623"/>
    </source>
</evidence>
<organism evidence="1 2">
    <name type="scientific">Cronobacter turicensis</name>
    <dbReference type="NCBI Taxonomy" id="413502"/>
    <lineage>
        <taxon>Bacteria</taxon>
        <taxon>Pseudomonadati</taxon>
        <taxon>Pseudomonadota</taxon>
        <taxon>Gammaproteobacteria</taxon>
        <taxon>Enterobacterales</taxon>
        <taxon>Enterobacteriaceae</taxon>
        <taxon>Cronobacter</taxon>
    </lineage>
</organism>
<dbReference type="Proteomes" id="UP000244623">
    <property type="component" value="Chromosome"/>
</dbReference>
<gene>
    <name evidence="1" type="ORF">BS411_005950</name>
</gene>
<evidence type="ECO:0000313" key="1">
    <source>
        <dbReference type="EMBL" id="XSF55451.1"/>
    </source>
</evidence>
<dbReference type="EMBL" id="CP187984">
    <property type="protein sequence ID" value="XSF55451.1"/>
    <property type="molecule type" value="Genomic_DNA"/>
</dbReference>
<accession>A0ACD5IW35</accession>
<name>A0ACD5IW35_9ENTR</name>
<proteinExistence type="predicted"/>
<sequence length="524" mass="57612">MGVTVLVAFSATLLPASPATLNNLCAIVALLAGFGFLSLQSAFARSPDSTPPATASRPLIIFIVGPFAARWFTRTGCATDIRTEQSTLWLLAATPQALHDRLKAVRLQHPNADSRLWLPLLPDGYEDAALLAAQLDEWQRSIAIQRWPYPLPCCVAFYVRLSNTDTVHWTGLQSLSPWQETQTPLPFETLEEAFNAMKATNDTAMRQRSIMGKHLLNWIQTTPLKATLLSFTDNPVLRLSGIVVADDGQGFTRHGAWAHFLENQYGVLPPLSSALLAPPLPPALQAASFRHLTAKNRRAAGILLSAIAVFILIAASLLNAFHQAREQIRHTSSLIERIGAIAPWQLHTRHKALDALVAQHQRLLQCAASPRLADWGLSPCSRLQQEAQAVIDRDRNVPFFSSKAPVSLFSSGSARLRPHAPAALQPLLMLVNQHPGRRFLIIGHSDNTGTPEVNRQLSVSRAIAVREWLVKTTRRSATQFEVYGSGASDPVASNDSEMGRELNRRVEAIALPVDAMKIRKFDNE</sequence>